<reference evidence="3" key="1">
    <citation type="submission" date="2017-02" db="EMBL/GenBank/DDBJ databases">
        <authorList>
            <person name="Varghese N."/>
            <person name="Submissions S."/>
        </authorList>
    </citation>
    <scope>NUCLEOTIDE SEQUENCE [LARGE SCALE GENOMIC DNA]</scope>
    <source>
        <strain evidence="3">DSM 23546</strain>
    </source>
</reference>
<proteinExistence type="predicted"/>
<organism evidence="2 3">
    <name type="scientific">Maribacter arcticus</name>
    <dbReference type="NCBI Taxonomy" id="561365"/>
    <lineage>
        <taxon>Bacteria</taxon>
        <taxon>Pseudomonadati</taxon>
        <taxon>Bacteroidota</taxon>
        <taxon>Flavobacteriia</taxon>
        <taxon>Flavobacteriales</taxon>
        <taxon>Flavobacteriaceae</taxon>
        <taxon>Maribacter</taxon>
    </lineage>
</organism>
<evidence type="ECO:0000256" key="1">
    <source>
        <dbReference type="SAM" id="Phobius"/>
    </source>
</evidence>
<name>A0A1T5DE82_9FLAO</name>
<accession>A0A1T5DE82</accession>
<dbReference type="Proteomes" id="UP000190339">
    <property type="component" value="Unassembled WGS sequence"/>
</dbReference>
<evidence type="ECO:0000313" key="2">
    <source>
        <dbReference type="EMBL" id="SKB70012.1"/>
    </source>
</evidence>
<feature type="transmembrane region" description="Helical" evidence="1">
    <location>
        <begin position="36"/>
        <end position="54"/>
    </location>
</feature>
<evidence type="ECO:0000313" key="3">
    <source>
        <dbReference type="Proteomes" id="UP000190339"/>
    </source>
</evidence>
<feature type="transmembrane region" description="Helical" evidence="1">
    <location>
        <begin position="5"/>
        <end position="24"/>
    </location>
</feature>
<keyword evidence="1" id="KW-0472">Membrane</keyword>
<dbReference type="OrthoDB" id="966098at2"/>
<keyword evidence="1" id="KW-1133">Transmembrane helix</keyword>
<keyword evidence="3" id="KW-1185">Reference proteome</keyword>
<protein>
    <submittedName>
        <fullName evidence="2">Uncharacterized protein</fullName>
    </submittedName>
</protein>
<dbReference type="STRING" id="561365.SAMN05660866_02860"/>
<keyword evidence="1" id="KW-0812">Transmembrane</keyword>
<dbReference type="AlphaFoldDB" id="A0A1T5DE82"/>
<dbReference type="RefSeq" id="WP_079513288.1">
    <property type="nucleotide sequence ID" value="NZ_FUYL01000009.1"/>
</dbReference>
<dbReference type="EMBL" id="FUYL01000009">
    <property type="protein sequence ID" value="SKB70012.1"/>
    <property type="molecule type" value="Genomic_DNA"/>
</dbReference>
<sequence>MKFKIVPNVIAVILAVIIGAALFKQIDFQNMTVEKPLLALVYLIGFLISIGFMIKKTTTK</sequence>
<gene>
    <name evidence="2" type="ORF">SAMN05660866_02860</name>
</gene>